<keyword evidence="5 7" id="KW-0408">Iron</keyword>
<dbReference type="AlphaFoldDB" id="A0A1A0QWP9"/>
<dbReference type="PANTHER" id="PTHR46696:SF1">
    <property type="entry name" value="CYTOCHROME P450 YJIB-RELATED"/>
    <property type="match status" value="1"/>
</dbReference>
<sequence length="396" mass="44067">MRRPPTGLPIYEPDIYSVDAITNPYPHYQRMRDLGPVVWLAKQRAYAVPRYAECKSVLRDDKTFLSGHGVALNPITNRMSYGTTLNSDGVEHEQRRKRVAHRMLPRALRAISDTVDDTARNVVETALGKGQIDGVNDLAAALPLAVVPDLIGWPRDQRDHLVAWAGATFDVLGPLNWQAIKAVPNTMRMLRFAQRVVRERDVIEGSMADELLAAADEGKLAHKECPPLLVDYIAPSIDTTMSAIANALNLFANHPDQWQLLKDEPDLLPNAVNETIRYEPPLRAFARCTAQHTEIAGVPIPWGARVLVIYASANRDEREWENPAVFDIRRDAGRHVGFGHGAHACAGQGLARLETIAMLRALLERVDRIEPAGAPTWAVNNIIRRHEHLPLKLIAA</sequence>
<evidence type="ECO:0000256" key="6">
    <source>
        <dbReference type="ARBA" id="ARBA00023033"/>
    </source>
</evidence>
<dbReference type="GO" id="GO:0005506">
    <property type="term" value="F:iron ion binding"/>
    <property type="evidence" value="ECO:0007669"/>
    <property type="project" value="InterPro"/>
</dbReference>
<proteinExistence type="inferred from homology"/>
<dbReference type="SUPFAM" id="SSF48264">
    <property type="entry name" value="Cytochrome P450"/>
    <property type="match status" value="1"/>
</dbReference>
<dbReference type="STRING" id="43304.GCA_001403655_03726"/>
<keyword evidence="3 7" id="KW-0479">Metal-binding</keyword>
<dbReference type="RefSeq" id="WP_064934511.1">
    <property type="nucleotide sequence ID" value="NZ_LZSO01000033.1"/>
</dbReference>
<dbReference type="GO" id="GO:0016705">
    <property type="term" value="F:oxidoreductase activity, acting on paired donors, with incorporation or reduction of molecular oxygen"/>
    <property type="evidence" value="ECO:0007669"/>
    <property type="project" value="InterPro"/>
</dbReference>
<dbReference type="InterPro" id="IPR001128">
    <property type="entry name" value="Cyt_P450"/>
</dbReference>
<comment type="caution">
    <text evidence="8">The sequence shown here is derived from an EMBL/GenBank/DDBJ whole genome shotgun (WGS) entry which is preliminary data.</text>
</comment>
<dbReference type="Pfam" id="PF00067">
    <property type="entry name" value="p450"/>
    <property type="match status" value="1"/>
</dbReference>
<evidence type="ECO:0000313" key="8">
    <source>
        <dbReference type="EMBL" id="OBB26630.1"/>
    </source>
</evidence>
<dbReference type="EMBL" id="LZSO01000033">
    <property type="protein sequence ID" value="OBB26630.1"/>
    <property type="molecule type" value="Genomic_DNA"/>
</dbReference>
<name>A0A1A0QWP9_MYCPR</name>
<dbReference type="PRINTS" id="PR00359">
    <property type="entry name" value="BP450"/>
</dbReference>
<evidence type="ECO:0000256" key="7">
    <source>
        <dbReference type="RuleBase" id="RU000461"/>
    </source>
</evidence>
<gene>
    <name evidence="8" type="ORF">A5792_26785</name>
</gene>
<dbReference type="InterPro" id="IPR017972">
    <property type="entry name" value="Cyt_P450_CS"/>
</dbReference>
<evidence type="ECO:0000256" key="2">
    <source>
        <dbReference type="ARBA" id="ARBA00022617"/>
    </source>
</evidence>
<dbReference type="Gene3D" id="1.10.630.10">
    <property type="entry name" value="Cytochrome P450"/>
    <property type="match status" value="1"/>
</dbReference>
<keyword evidence="6 7" id="KW-0503">Monooxygenase</keyword>
<evidence type="ECO:0000256" key="3">
    <source>
        <dbReference type="ARBA" id="ARBA00022723"/>
    </source>
</evidence>
<reference evidence="9" key="1">
    <citation type="submission" date="2016-06" db="EMBL/GenBank/DDBJ databases">
        <authorList>
            <person name="Sutton G."/>
            <person name="Brinkac L."/>
            <person name="Sanka R."/>
            <person name="Adams M."/>
            <person name="Lau E."/>
            <person name="Mehaffy C."/>
            <person name="Tameris M."/>
            <person name="Hatherill M."/>
            <person name="Hanekom W."/>
            <person name="Mahomed H."/>
            <person name="Mcshane H."/>
        </authorList>
    </citation>
    <scope>NUCLEOTIDE SEQUENCE [LARGE SCALE GENOMIC DNA]</scope>
    <source>
        <strain evidence="9">852002-51209_SCH5440388</strain>
    </source>
</reference>
<dbReference type="OrthoDB" id="9801155at2"/>
<evidence type="ECO:0000256" key="4">
    <source>
        <dbReference type="ARBA" id="ARBA00023002"/>
    </source>
</evidence>
<keyword evidence="2 7" id="KW-0349">Heme</keyword>
<dbReference type="PROSITE" id="PS00086">
    <property type="entry name" value="CYTOCHROME_P450"/>
    <property type="match status" value="1"/>
</dbReference>
<dbReference type="InterPro" id="IPR036396">
    <property type="entry name" value="Cyt_P450_sf"/>
</dbReference>
<accession>A0A1A0QWP9</accession>
<dbReference type="InterPro" id="IPR002397">
    <property type="entry name" value="Cyt_P450_B"/>
</dbReference>
<dbReference type="GO" id="GO:0020037">
    <property type="term" value="F:heme binding"/>
    <property type="evidence" value="ECO:0007669"/>
    <property type="project" value="InterPro"/>
</dbReference>
<organism evidence="8 9">
    <name type="scientific">Mycolicibacterium peregrinum</name>
    <name type="common">Mycobacterium peregrinum</name>
    <dbReference type="NCBI Taxonomy" id="43304"/>
    <lineage>
        <taxon>Bacteria</taxon>
        <taxon>Bacillati</taxon>
        <taxon>Actinomycetota</taxon>
        <taxon>Actinomycetes</taxon>
        <taxon>Mycobacteriales</taxon>
        <taxon>Mycobacteriaceae</taxon>
        <taxon>Mycolicibacterium</taxon>
    </lineage>
</organism>
<keyword evidence="4 7" id="KW-0560">Oxidoreductase</keyword>
<comment type="similarity">
    <text evidence="1 7">Belongs to the cytochrome P450 family.</text>
</comment>
<evidence type="ECO:0000256" key="1">
    <source>
        <dbReference type="ARBA" id="ARBA00010617"/>
    </source>
</evidence>
<protein>
    <submittedName>
        <fullName evidence="8">Monooxygenase</fullName>
    </submittedName>
</protein>
<evidence type="ECO:0000256" key="5">
    <source>
        <dbReference type="ARBA" id="ARBA00023004"/>
    </source>
</evidence>
<dbReference type="Proteomes" id="UP000093902">
    <property type="component" value="Unassembled WGS sequence"/>
</dbReference>
<dbReference type="GO" id="GO:0004497">
    <property type="term" value="F:monooxygenase activity"/>
    <property type="evidence" value="ECO:0007669"/>
    <property type="project" value="UniProtKB-KW"/>
</dbReference>
<evidence type="ECO:0000313" key="9">
    <source>
        <dbReference type="Proteomes" id="UP000093902"/>
    </source>
</evidence>
<dbReference type="PANTHER" id="PTHR46696">
    <property type="entry name" value="P450, PUTATIVE (EUROFUNG)-RELATED"/>
    <property type="match status" value="1"/>
</dbReference>